<dbReference type="Proteomes" id="UP000027451">
    <property type="component" value="Unassembled WGS sequence"/>
</dbReference>
<comment type="caution">
    <text evidence="3">The sequence shown here is derived from an EMBL/GenBank/DDBJ whole genome shotgun (WGS) entry which is preliminary data.</text>
</comment>
<dbReference type="AlphaFoldDB" id="A0A656QJ49"/>
<sequence length="74" mass="8206">MTRRSCIFLFVLTYLLGCVLAAMDTKGSPIDVMQATMSAWSASNREAVADASQRRRDEIERSNAIRESRPLAGL</sequence>
<dbReference type="RefSeq" id="WP_008349097.1">
    <property type="nucleotide sequence ID" value="NZ_CP084285.1"/>
</dbReference>
<keyword evidence="2" id="KW-0732">Signal</keyword>
<dbReference type="EMBL" id="JFHD01000015">
    <property type="protein sequence ID" value="KDR29094.1"/>
    <property type="molecule type" value="Genomic_DNA"/>
</dbReference>
<evidence type="ECO:0000256" key="2">
    <source>
        <dbReference type="SAM" id="SignalP"/>
    </source>
</evidence>
<evidence type="ECO:0000256" key="1">
    <source>
        <dbReference type="SAM" id="MobiDB-lite"/>
    </source>
</evidence>
<feature type="region of interest" description="Disordered" evidence="1">
    <location>
        <begin position="51"/>
        <end position="74"/>
    </location>
</feature>
<feature type="compositionally biased region" description="Basic and acidic residues" evidence="1">
    <location>
        <begin position="52"/>
        <end position="74"/>
    </location>
</feature>
<feature type="chain" id="PRO_5024799395" evidence="2">
    <location>
        <begin position="22"/>
        <end position="74"/>
    </location>
</feature>
<organism evidence="3 4">
    <name type="scientific">Caballeronia zhejiangensis</name>
    <dbReference type="NCBI Taxonomy" id="871203"/>
    <lineage>
        <taxon>Bacteria</taxon>
        <taxon>Pseudomonadati</taxon>
        <taxon>Pseudomonadota</taxon>
        <taxon>Betaproteobacteria</taxon>
        <taxon>Burkholderiales</taxon>
        <taxon>Burkholderiaceae</taxon>
        <taxon>Caballeronia</taxon>
    </lineage>
</organism>
<evidence type="ECO:0000313" key="3">
    <source>
        <dbReference type="EMBL" id="KDR29094.1"/>
    </source>
</evidence>
<protein>
    <submittedName>
        <fullName evidence="3">Uncharacterized protein</fullName>
    </submittedName>
</protein>
<feature type="signal peptide" evidence="2">
    <location>
        <begin position="1"/>
        <end position="21"/>
    </location>
</feature>
<reference evidence="3 4" key="1">
    <citation type="submission" date="2014-03" db="EMBL/GenBank/DDBJ databases">
        <title>Draft Genome Sequences of Four Burkholderia Strains.</title>
        <authorList>
            <person name="Liu X.Y."/>
            <person name="Li C.X."/>
            <person name="Xu J.H."/>
        </authorList>
    </citation>
    <scope>NUCLEOTIDE SEQUENCE [LARGE SCALE GENOMIC DNA]</scope>
    <source>
        <strain evidence="3 4">OP-1</strain>
    </source>
</reference>
<evidence type="ECO:0000313" key="4">
    <source>
        <dbReference type="Proteomes" id="UP000027451"/>
    </source>
</evidence>
<proteinExistence type="predicted"/>
<accession>A0A656QJ49</accession>
<gene>
    <name evidence="3" type="ORF">BG60_08465</name>
</gene>
<keyword evidence="4" id="KW-1185">Reference proteome</keyword>
<name>A0A656QJ49_9BURK</name>